<dbReference type="Gene3D" id="3.40.80.10">
    <property type="entry name" value="Peptidoglycan recognition protein-like"/>
    <property type="match status" value="1"/>
</dbReference>
<feature type="domain" description="N-acetylmuramoyl-L-alanine amidase" evidence="4">
    <location>
        <begin position="166"/>
        <end position="315"/>
    </location>
</feature>
<dbReference type="GO" id="GO:0008270">
    <property type="term" value="F:zinc ion binding"/>
    <property type="evidence" value="ECO:0007669"/>
    <property type="project" value="InterPro"/>
</dbReference>
<evidence type="ECO:0000256" key="1">
    <source>
        <dbReference type="ARBA" id="ARBA00007553"/>
    </source>
</evidence>
<evidence type="ECO:0000256" key="2">
    <source>
        <dbReference type="ARBA" id="ARBA00022729"/>
    </source>
</evidence>
<evidence type="ECO:0000259" key="5">
    <source>
        <dbReference type="SMART" id="SM00701"/>
    </source>
</evidence>
<protein>
    <submittedName>
        <fullName evidence="6">N-acetylmuramoyl-L-alanine amidase</fullName>
    </submittedName>
</protein>
<organism evidence="6 7">
    <name type="scientific">Croceimicrobium hydrocarbonivorans</name>
    <dbReference type="NCBI Taxonomy" id="2761580"/>
    <lineage>
        <taxon>Bacteria</taxon>
        <taxon>Pseudomonadati</taxon>
        <taxon>Bacteroidota</taxon>
        <taxon>Flavobacteriia</taxon>
        <taxon>Flavobacteriales</taxon>
        <taxon>Owenweeksiaceae</taxon>
        <taxon>Croceimicrobium</taxon>
    </lineage>
</organism>
<name>A0A7H0VBN7_9FLAO</name>
<dbReference type="InterPro" id="IPR026444">
    <property type="entry name" value="Secre_tail"/>
</dbReference>
<dbReference type="SUPFAM" id="SSF55846">
    <property type="entry name" value="N-acetylmuramoyl-L-alanine amidase-like"/>
    <property type="match status" value="1"/>
</dbReference>
<keyword evidence="7" id="KW-1185">Reference proteome</keyword>
<feature type="signal peptide" evidence="3">
    <location>
        <begin position="1"/>
        <end position="17"/>
    </location>
</feature>
<dbReference type="EMBL" id="CP060139">
    <property type="protein sequence ID" value="QNR23135.1"/>
    <property type="molecule type" value="Genomic_DNA"/>
</dbReference>
<sequence length="423" mass="47582">MKKTLLLLFLPLWGLLAQESHTLKLKPSNFHEVAHEVFYSDSEWTNGNYAFLGISAYSFAKNPFELDIRFKTKDGWQEWQAMDDQHNEEDIKDRQTFVLNPFEEQILAWEIHSSDLPQSDLVMRFFTAPKENSQALQLDFSSISDPESCSCPRPPVCDRTCWCPDGTCPPPTYDNTTPTHLIVHHSAGFTNATDYQYVVAYYWDLHVNTNGWSDIGYNWLIDPNGVVYEGRGSGHSGAHFSCMNSGTLGFCVIGDYRTNPVQSAALQSLAEILLYEGCQNSINLADSSLHTSSQLMLRHISGHRDGNSASVGCPKGTLCPGQVLYDKLDSLALALSQNACMLSQEDYTFDQSLKLFPNPATEILHWEGNGLWTKPEIRDLSGRTILTNSISENSLDVSDLAAGIYFLSLQHEGHRQTFKFWIQ</sequence>
<dbReference type="SMART" id="SM00701">
    <property type="entry name" value="PGRP"/>
    <property type="match status" value="1"/>
</dbReference>
<dbReference type="GO" id="GO:0008745">
    <property type="term" value="F:N-acetylmuramoyl-L-alanine amidase activity"/>
    <property type="evidence" value="ECO:0007669"/>
    <property type="project" value="InterPro"/>
</dbReference>
<dbReference type="PANTHER" id="PTHR11022:SF41">
    <property type="entry name" value="PEPTIDOGLYCAN-RECOGNITION PROTEIN LC-RELATED"/>
    <property type="match status" value="1"/>
</dbReference>
<dbReference type="InterPro" id="IPR036505">
    <property type="entry name" value="Amidase/PGRP_sf"/>
</dbReference>
<dbReference type="NCBIfam" id="TIGR04183">
    <property type="entry name" value="Por_Secre_tail"/>
    <property type="match status" value="1"/>
</dbReference>
<accession>A0A7H0VBN7</accession>
<evidence type="ECO:0000313" key="6">
    <source>
        <dbReference type="EMBL" id="QNR23135.1"/>
    </source>
</evidence>
<keyword evidence="2 3" id="KW-0732">Signal</keyword>
<dbReference type="InterPro" id="IPR002502">
    <property type="entry name" value="Amidase_domain"/>
</dbReference>
<dbReference type="InterPro" id="IPR015510">
    <property type="entry name" value="PGRP"/>
</dbReference>
<dbReference type="Pfam" id="PF01510">
    <property type="entry name" value="Amidase_2"/>
    <property type="match status" value="1"/>
</dbReference>
<gene>
    <name evidence="6" type="ORF">H4K34_12200</name>
</gene>
<feature type="domain" description="Peptidoglycan recognition protein family" evidence="5">
    <location>
        <begin position="154"/>
        <end position="296"/>
    </location>
</feature>
<feature type="chain" id="PRO_5028874210" evidence="3">
    <location>
        <begin position="18"/>
        <end position="423"/>
    </location>
</feature>
<dbReference type="SMART" id="SM00644">
    <property type="entry name" value="Ami_2"/>
    <property type="match status" value="1"/>
</dbReference>
<comment type="similarity">
    <text evidence="1">Belongs to the N-acetylmuramoyl-L-alanine amidase 2 family.</text>
</comment>
<dbReference type="CDD" id="cd06583">
    <property type="entry name" value="PGRP"/>
    <property type="match status" value="1"/>
</dbReference>
<dbReference type="RefSeq" id="WP_210757671.1">
    <property type="nucleotide sequence ID" value="NZ_CP060139.1"/>
</dbReference>
<evidence type="ECO:0000313" key="7">
    <source>
        <dbReference type="Proteomes" id="UP000516305"/>
    </source>
</evidence>
<proteinExistence type="inferred from homology"/>
<dbReference type="InterPro" id="IPR006619">
    <property type="entry name" value="PGRP_domain_met/bac"/>
</dbReference>
<dbReference type="AlphaFoldDB" id="A0A7H0VBN7"/>
<dbReference type="Pfam" id="PF18962">
    <property type="entry name" value="Por_Secre_tail"/>
    <property type="match status" value="1"/>
</dbReference>
<evidence type="ECO:0000256" key="3">
    <source>
        <dbReference type="SAM" id="SignalP"/>
    </source>
</evidence>
<dbReference type="Proteomes" id="UP000516305">
    <property type="component" value="Chromosome"/>
</dbReference>
<evidence type="ECO:0000259" key="4">
    <source>
        <dbReference type="SMART" id="SM00644"/>
    </source>
</evidence>
<dbReference type="PANTHER" id="PTHR11022">
    <property type="entry name" value="PEPTIDOGLYCAN RECOGNITION PROTEIN"/>
    <property type="match status" value="1"/>
</dbReference>
<dbReference type="GO" id="GO:0009253">
    <property type="term" value="P:peptidoglycan catabolic process"/>
    <property type="evidence" value="ECO:0007669"/>
    <property type="project" value="InterPro"/>
</dbReference>
<reference evidence="6 7" key="1">
    <citation type="submission" date="2020-08" db="EMBL/GenBank/DDBJ databases">
        <title>Croceimicrobium hydrocarbonivorans gen. nov., sp. nov., a novel marine bacterium isolated from a bacterial consortium that degrades polyethylene terephthalate.</title>
        <authorList>
            <person name="Liu R."/>
        </authorList>
    </citation>
    <scope>NUCLEOTIDE SEQUENCE [LARGE SCALE GENOMIC DNA]</scope>
    <source>
        <strain evidence="6 7">A20-9</strain>
    </source>
</reference>
<dbReference type="KEGG" id="chyd:H4K34_12200"/>